<gene>
    <name evidence="1" type="ORF">ASESINO_199</name>
</gene>
<dbReference type="RefSeq" id="YP_009290817.1">
    <property type="nucleotide sequence ID" value="NC_031107.2"/>
</dbReference>
<sequence>MLQLQLHENITQLKNWAKGDHLPKGATLSSVSILFNDPTNRVLTLNDPATNLPLGIFVDEAQGLLHTIRPVYWSDELQGEIKLEVFKEYSKDRCYLEAFLLLPPGLVKSVYGRIRFRIWVPEKARLGLKLTPLNLYIDGMWKMKLDLVEGHPDLNMMLIRTYGFAGTEYNMVSARLKKLGFKRTATAFVI</sequence>
<name>A0A1B2IAD5_9CAUD</name>
<protein>
    <submittedName>
        <fullName evidence="1">Uncharacterized protein</fullName>
    </submittedName>
</protein>
<reference evidence="1" key="1">
    <citation type="submission" date="2016-06" db="EMBL/GenBank/DDBJ databases">
        <authorList>
            <person name="Berg J.A."/>
            <person name="Hyde J.R."/>
            <person name="Breakwell D.P."/>
            <person name="Hope S."/>
            <person name="Grose J.H."/>
        </authorList>
    </citation>
    <scope>NUCLEOTIDE SEQUENCE [LARGE SCALE GENOMIC DNA]</scope>
</reference>
<dbReference type="EMBL" id="KX397364">
    <property type="protein sequence ID" value="ANZ48212.1"/>
    <property type="molecule type" value="Genomic_DNA"/>
</dbReference>
<dbReference type="KEGG" id="vg:29057149"/>
<organism evidence="1 2">
    <name type="scientific">Erwinia phage vB_EamM_Asesino</name>
    <dbReference type="NCBI Taxonomy" id="1883370"/>
    <lineage>
        <taxon>Viruses</taxon>
        <taxon>Duplodnaviria</taxon>
        <taxon>Heunggongvirae</taxon>
        <taxon>Uroviricota</taxon>
        <taxon>Caudoviricetes</taxon>
        <taxon>Chimalliviridae</taxon>
        <taxon>Erskinevirus</taxon>
        <taxon>Erskinevirus asesino</taxon>
    </lineage>
</organism>
<dbReference type="GeneID" id="29057149"/>
<keyword evidence="2" id="KW-1185">Reference proteome</keyword>
<dbReference type="Proteomes" id="UP000202181">
    <property type="component" value="Segment"/>
</dbReference>
<evidence type="ECO:0000313" key="1">
    <source>
        <dbReference type="EMBL" id="ANZ48212.1"/>
    </source>
</evidence>
<proteinExistence type="predicted"/>
<evidence type="ECO:0000313" key="2">
    <source>
        <dbReference type="Proteomes" id="UP000202181"/>
    </source>
</evidence>
<accession>A0A1B2IAD5</accession>